<dbReference type="PANTHER" id="PTHR36251:SF2">
    <property type="entry name" value="GIFSY-2 PROPHAGE HOST SPECIFICITY PROTEIN J, PHAGE LAMBDA"/>
    <property type="match status" value="1"/>
</dbReference>
<dbReference type="Pfam" id="PF13550">
    <property type="entry name" value="Phage-tail_3"/>
    <property type="match status" value="1"/>
</dbReference>
<feature type="compositionally biased region" description="Basic and acidic residues" evidence="1">
    <location>
        <begin position="11"/>
        <end position="22"/>
    </location>
</feature>
<evidence type="ECO:0000313" key="4">
    <source>
        <dbReference type="Proteomes" id="UP001158500"/>
    </source>
</evidence>
<dbReference type="Pfam" id="PF24801">
    <property type="entry name" value="FNIII-A_GpJ"/>
    <property type="match status" value="1"/>
</dbReference>
<dbReference type="CDD" id="cd00063">
    <property type="entry name" value="FN3"/>
    <property type="match status" value="1"/>
</dbReference>
<accession>A0AA42TEY7</accession>
<dbReference type="EMBL" id="JAOCAE010000001">
    <property type="protein sequence ID" value="MDH1234495.1"/>
    <property type="molecule type" value="Genomic_DNA"/>
</dbReference>
<feature type="domain" description="Fibronectin type-III" evidence="2">
    <location>
        <begin position="718"/>
        <end position="813"/>
    </location>
</feature>
<dbReference type="RefSeq" id="WP_279640972.1">
    <property type="nucleotide sequence ID" value="NZ_JAOCAE010000001.1"/>
</dbReference>
<dbReference type="InterPro" id="IPR036116">
    <property type="entry name" value="FN3_sf"/>
</dbReference>
<dbReference type="InterPro" id="IPR003961">
    <property type="entry name" value="FN3_dom"/>
</dbReference>
<sequence>MTAVIKGAKGGSDKPRTPKESPDSLVSIAYARLIDLISEGEIYGLVNGSASIYLDETPASTSGGSSFSGFSWEQRTGSQDQSYLAGFPQVENEINIGVELQASAPWVRSITNTDLSAVRINFTVPRLAKQNASNGDTTGYRVDYAIDVAIGLGAYQEVLTGAFNGKTTGGYERSVRIDLPEGSGGWRVRVRRLTPNSTSSAIADTVNIKSFTEIIDAKFRYPNSAIVGVSFDAETFGGSVPRRGYHARGRIIRVPSNYDPEARTYTGIWDGTFQLAYSNNPAWIYYDLLLHPRYGLGDRIDASQVDKWGLYQIGQYCDQLVSDGQGGMEPRFVCNLYLQKRADAYKALQDIAAVFRGITYWGAGQAIVSADMPADPVYTYTNANVKNSKFSYKGSKRSTRYSAVLVGWNDPSDMYRRKVEYVQDDDAIARFGVQTTEITALGCTSQGQAQRAGRWALLTNLLETETVTFSVGLDGIRARPGQIIRVADNARAGRRIGGRLSAATTTVITVDKVEGVQSGDELTCILPSGVAQTRSIVAVDGHQLTVAPAFDAAPVAQSVWAWESTSLAAQRYRIVSIAESGPLEYAITASKYVEGKHAAVDSGAIISQRPITAIPSSVQAAPQNIRAISDWMIEQTLAVTTMTILWDAAPGATRYDVEWKRGDGAWVYAGRVGGTEIDVVGIYAGTYQIRVRALNSLDVTSPWGYSEAIDLAGKAGTPPAVAFLNAVPEVFGIRLEWGFPAGAEDTLRTEIQYGSTQTEQDALHLGDYAYPANTHTMTGLAAGVTFWFRARLIDRTGNIGPWSGWVMGQSSADATAILEYVTGQITETELGQNLLARINLIDGDGPGSVNDRIGALADAIEYSPNNAYLAGDSVRDGQRLYQAKIDVPADPYGANAPPNTTYWLDVGQVVQSADGLALQVSQNTASIEEIDGAITAQASTLEALQATWRDDDGEGELADALRGWQTQAQYAQEVKTRASQSEASVERDTLLGADLASNAARLLIEEQTRASADSALSQQITTLTATVGDNSTAIQTTQQTVASLNGDLSAMYSVKLQLTQDGKYYAAGMGLGIENTPEGMQSQVLFQADRFAVINTANGVITSPFVIQGGQVFMNSAVINQADIVNLIVTGELRSSDYVEGQQGIRINFVTNEFEVNGSVPGEGRITINNKVITAYHPNGVKGLEFGIGG</sequence>
<dbReference type="AlphaFoldDB" id="A0AA42TEY7"/>
<dbReference type="SUPFAM" id="SSF49265">
    <property type="entry name" value="Fibronectin type III"/>
    <property type="match status" value="1"/>
</dbReference>
<evidence type="ECO:0000259" key="2">
    <source>
        <dbReference type="PROSITE" id="PS50853"/>
    </source>
</evidence>
<dbReference type="PANTHER" id="PTHR36251">
    <property type="entry name" value="FELS-1 PROPHAGE HOST SPECIFICITY PROTEIN-RELATED"/>
    <property type="match status" value="1"/>
</dbReference>
<evidence type="ECO:0000256" key="1">
    <source>
        <dbReference type="SAM" id="MobiDB-lite"/>
    </source>
</evidence>
<protein>
    <submittedName>
        <fullName evidence="3">Phage tail protein</fullName>
    </submittedName>
</protein>
<dbReference type="InterPro" id="IPR055385">
    <property type="entry name" value="GpJ_HDII-ins2"/>
</dbReference>
<dbReference type="Gene3D" id="2.60.40.10">
    <property type="entry name" value="Immunoglobulins"/>
    <property type="match status" value="1"/>
</dbReference>
<name>A0AA42TEY7_STUST</name>
<proteinExistence type="predicted"/>
<feature type="region of interest" description="Disordered" evidence="1">
    <location>
        <begin position="1"/>
        <end position="22"/>
    </location>
</feature>
<dbReference type="Proteomes" id="UP001158500">
    <property type="component" value="Unassembled WGS sequence"/>
</dbReference>
<dbReference type="PROSITE" id="PS50853">
    <property type="entry name" value="FN3"/>
    <property type="match status" value="1"/>
</dbReference>
<evidence type="ECO:0000313" key="3">
    <source>
        <dbReference type="EMBL" id="MDH1234495.1"/>
    </source>
</evidence>
<dbReference type="InterPro" id="IPR013783">
    <property type="entry name" value="Ig-like_fold"/>
</dbReference>
<dbReference type="InterPro" id="IPR032876">
    <property type="entry name" value="J_dom"/>
</dbReference>
<dbReference type="InterPro" id="IPR015406">
    <property type="entry name" value="GpJ_CSF"/>
</dbReference>
<gene>
    <name evidence="3" type="ORF">N5C32_00395</name>
</gene>
<organism evidence="3 4">
    <name type="scientific">Stutzerimonas stutzeri</name>
    <name type="common">Pseudomonas stutzeri</name>
    <dbReference type="NCBI Taxonomy" id="316"/>
    <lineage>
        <taxon>Bacteria</taxon>
        <taxon>Pseudomonadati</taxon>
        <taxon>Pseudomonadota</taxon>
        <taxon>Gammaproteobacteria</taxon>
        <taxon>Pseudomonadales</taxon>
        <taxon>Pseudomonadaceae</taxon>
        <taxon>Stutzerimonas</taxon>
    </lineage>
</organism>
<dbReference type="Pfam" id="PF09327">
    <property type="entry name" value="Phage_Tail_Tip"/>
    <property type="match status" value="1"/>
</dbReference>
<dbReference type="InterPro" id="IPR053171">
    <property type="entry name" value="Viral_Tip_Attach_Protein"/>
</dbReference>
<comment type="caution">
    <text evidence="3">The sequence shown here is derived from an EMBL/GenBank/DDBJ whole genome shotgun (WGS) entry which is preliminary data.</text>
</comment>
<reference evidence="3" key="1">
    <citation type="submission" date="2022-09" db="EMBL/GenBank/DDBJ databases">
        <title>Intensive care unit water sources are persistently colonized with multi-drug resistant bacteria and are the site of extensive horizontal gene transfer of antibiotic resistance genes.</title>
        <authorList>
            <person name="Diorio-Toth L."/>
        </authorList>
    </citation>
    <scope>NUCLEOTIDE SEQUENCE</scope>
    <source>
        <strain evidence="3">GD03947</strain>
    </source>
</reference>